<dbReference type="Pfam" id="PF19291">
    <property type="entry name" value="TREH_N"/>
    <property type="match status" value="1"/>
</dbReference>
<accession>A0A8J3VVR1</accession>
<dbReference type="AlphaFoldDB" id="A0A8J3VVR1"/>
<feature type="domain" description="Trehalase-like N-terminal" evidence="2">
    <location>
        <begin position="7"/>
        <end position="143"/>
    </location>
</feature>
<evidence type="ECO:0000313" key="3">
    <source>
        <dbReference type="EMBL" id="GIH20036.1"/>
    </source>
</evidence>
<comment type="caution">
    <text evidence="3">The sequence shown here is derived from an EMBL/GenBank/DDBJ whole genome shotgun (WGS) entry which is preliminary data.</text>
</comment>
<reference evidence="3" key="1">
    <citation type="submission" date="2021-01" db="EMBL/GenBank/DDBJ databases">
        <title>Whole genome shotgun sequence of Rugosimonospora africana NBRC 104875.</title>
        <authorList>
            <person name="Komaki H."/>
            <person name="Tamura T."/>
        </authorList>
    </citation>
    <scope>NUCLEOTIDE SEQUENCE</scope>
    <source>
        <strain evidence="3">NBRC 104875</strain>
    </source>
</reference>
<protein>
    <submittedName>
        <fullName evidence="3">Glucoamylase</fullName>
    </submittedName>
</protein>
<gene>
    <name evidence="3" type="ORF">Raf01_82080</name>
</gene>
<dbReference type="GO" id="GO:0004553">
    <property type="term" value="F:hydrolase activity, hydrolyzing O-glycosyl compounds"/>
    <property type="evidence" value="ECO:0007669"/>
    <property type="project" value="TreeGrafter"/>
</dbReference>
<dbReference type="InterPro" id="IPR045582">
    <property type="entry name" value="Trehalase-like_N"/>
</dbReference>
<dbReference type="PANTHER" id="PTHR31616:SF0">
    <property type="entry name" value="GLUCAN 1,4-ALPHA-GLUCOSIDASE"/>
    <property type="match status" value="1"/>
</dbReference>
<dbReference type="Pfam" id="PF00723">
    <property type="entry name" value="Glyco_hydro_15"/>
    <property type="match status" value="1"/>
</dbReference>
<dbReference type="InterPro" id="IPR011613">
    <property type="entry name" value="GH15-like"/>
</dbReference>
<dbReference type="EMBL" id="BONZ01000088">
    <property type="protein sequence ID" value="GIH20036.1"/>
    <property type="molecule type" value="Genomic_DNA"/>
</dbReference>
<organism evidence="3 4">
    <name type="scientific">Rugosimonospora africana</name>
    <dbReference type="NCBI Taxonomy" id="556532"/>
    <lineage>
        <taxon>Bacteria</taxon>
        <taxon>Bacillati</taxon>
        <taxon>Actinomycetota</taxon>
        <taxon>Actinomycetes</taxon>
        <taxon>Micromonosporales</taxon>
        <taxon>Micromonosporaceae</taxon>
        <taxon>Rugosimonospora</taxon>
    </lineage>
</organism>
<dbReference type="PANTHER" id="PTHR31616">
    <property type="entry name" value="TREHALASE"/>
    <property type="match status" value="1"/>
</dbReference>
<evidence type="ECO:0000259" key="2">
    <source>
        <dbReference type="Pfam" id="PF19291"/>
    </source>
</evidence>
<evidence type="ECO:0000313" key="4">
    <source>
        <dbReference type="Proteomes" id="UP000642748"/>
    </source>
</evidence>
<dbReference type="InterPro" id="IPR008928">
    <property type="entry name" value="6-hairpin_glycosidase_sf"/>
</dbReference>
<dbReference type="RefSeq" id="WP_203923476.1">
    <property type="nucleotide sequence ID" value="NZ_BONZ01000088.1"/>
</dbReference>
<feature type="domain" description="GH15-like" evidence="1">
    <location>
        <begin position="233"/>
        <end position="598"/>
    </location>
</feature>
<evidence type="ECO:0000259" key="1">
    <source>
        <dbReference type="Pfam" id="PF00723"/>
    </source>
</evidence>
<name>A0A8J3VVR1_9ACTN</name>
<sequence>MESYPFVHAHGLIGDMQTAALIADDGTLDWFCVPRFDSPSVFAGLVDVERGGHFSITPCDTRYVSRQLYLPGTPILITRFSTPDGVGEVIDFMPVAGDTPTDRHRLVRMIHVIRGTMRFEAQIQPRFNYGRDRHEVDVHPEGAVFRSPTLSMTWHRPRYVDQPPAEVEIKRDGDGVRVLATLREGAIGGGILETGSDEPPRLMAPEVVHSLYEQTRDFWRGWLAGSCYLGRWREAVERSALTLKLLTYAPSGALIAAPTAGLPEHIGGSRNWDYRYAWIRDASFSVHALLGLGFTEEARRYLQWLNERICEAADRARPLHHLYRVDGSTALDEEILDHLEGYRGSRPVRIGNGAIHQLQLDIYGEALNAIHFADAYGLRTSFEAWLNTVRLIDWLCEHWDMPDEGIWETRGGHQDFTFGRLMSWVALDRAIRISRRHGTPAEIDRWVRERDRIYHQIMRRGYHPGRGAFVQHYGSDVVDASLLAMPAVGFIASDDPMWQSTLRAMDEDLVCDSLVYRYHRSASPDGLAGNEGTFSMCTFWYVEALARSGRLNDALVAFEKMLTYSTHLGLYAEEIGPTGMQLGNFPQAFSHLALIRAAMTLDELMPSTPAKCHAPLGTVYE</sequence>
<proteinExistence type="predicted"/>
<dbReference type="Gene3D" id="1.50.10.10">
    <property type="match status" value="1"/>
</dbReference>
<dbReference type="InterPro" id="IPR012341">
    <property type="entry name" value="6hp_glycosidase-like_sf"/>
</dbReference>
<dbReference type="SUPFAM" id="SSF48208">
    <property type="entry name" value="Six-hairpin glycosidases"/>
    <property type="match status" value="1"/>
</dbReference>
<keyword evidence="4" id="KW-1185">Reference proteome</keyword>
<dbReference type="Proteomes" id="UP000642748">
    <property type="component" value="Unassembled WGS sequence"/>
</dbReference>
<dbReference type="GO" id="GO:0005975">
    <property type="term" value="P:carbohydrate metabolic process"/>
    <property type="evidence" value="ECO:0007669"/>
    <property type="project" value="InterPro"/>
</dbReference>